<proteinExistence type="predicted"/>
<evidence type="ECO:0000256" key="1">
    <source>
        <dbReference type="SAM" id="Coils"/>
    </source>
</evidence>
<feature type="region of interest" description="Disordered" evidence="2">
    <location>
        <begin position="168"/>
        <end position="226"/>
    </location>
</feature>
<dbReference type="RefSeq" id="WP_139207456.1">
    <property type="nucleotide sequence ID" value="NZ_FNDG01000010.1"/>
</dbReference>
<accession>A0A1G8HAI0</accession>
<feature type="region of interest" description="Disordered" evidence="2">
    <location>
        <begin position="1"/>
        <end position="46"/>
    </location>
</feature>
<dbReference type="Proteomes" id="UP000198606">
    <property type="component" value="Unassembled WGS sequence"/>
</dbReference>
<sequence>MSIITSTAPASASVAAARIAGSGSAASQPAGDEAEKTSPSVTLTLSDYARKRMKSMREATAKLRAMQRNRQEARKDAARQRLEDIKQRIEMLKQLVAALGPEAAKGMLRQIKQLAQELGQAASVLKEGSGGGAASVNAGGPGSRAALPTALRQPKRLMRWMRPARCRRTSTPIPRPYRLPPPLVNKSLPRMAPRRTRPMATSNREATCSVLAASGTTSSAAPMPRS</sequence>
<feature type="compositionally biased region" description="Low complexity" evidence="2">
    <location>
        <begin position="1"/>
        <end position="31"/>
    </location>
</feature>
<name>A0A1G8HAI0_9GAMM</name>
<gene>
    <name evidence="3" type="ORF">SAMN05216588_110127</name>
</gene>
<organism evidence="3 4">
    <name type="scientific">Phytopseudomonas flavescens</name>
    <dbReference type="NCBI Taxonomy" id="29435"/>
    <lineage>
        <taxon>Bacteria</taxon>
        <taxon>Pseudomonadati</taxon>
        <taxon>Pseudomonadota</taxon>
        <taxon>Gammaproteobacteria</taxon>
        <taxon>Pseudomonadales</taxon>
        <taxon>Pseudomonadaceae</taxon>
        <taxon>Phytopseudomonas</taxon>
    </lineage>
</organism>
<keyword evidence="1" id="KW-0175">Coiled coil</keyword>
<feature type="coiled-coil region" evidence="1">
    <location>
        <begin position="56"/>
        <end position="95"/>
    </location>
</feature>
<dbReference type="AlphaFoldDB" id="A0A1G8HAI0"/>
<feature type="compositionally biased region" description="Pro residues" evidence="2">
    <location>
        <begin position="173"/>
        <end position="183"/>
    </location>
</feature>
<evidence type="ECO:0000256" key="2">
    <source>
        <dbReference type="SAM" id="MobiDB-lite"/>
    </source>
</evidence>
<evidence type="ECO:0000313" key="4">
    <source>
        <dbReference type="Proteomes" id="UP000198606"/>
    </source>
</evidence>
<evidence type="ECO:0000313" key="3">
    <source>
        <dbReference type="EMBL" id="SDI03674.1"/>
    </source>
</evidence>
<dbReference type="EMBL" id="FNDG01000010">
    <property type="protein sequence ID" value="SDI03674.1"/>
    <property type="molecule type" value="Genomic_DNA"/>
</dbReference>
<protein>
    <submittedName>
        <fullName evidence="3">Uncharacterized protein</fullName>
    </submittedName>
</protein>
<reference evidence="3 4" key="1">
    <citation type="submission" date="2016-10" db="EMBL/GenBank/DDBJ databases">
        <authorList>
            <person name="de Groot N.N."/>
        </authorList>
    </citation>
    <scope>NUCLEOTIDE SEQUENCE [LARGE SCALE GENOMIC DNA]</scope>
    <source>
        <strain evidence="3 4">LMG 18387</strain>
    </source>
</reference>